<dbReference type="Proteomes" id="UP000238479">
    <property type="component" value="Chromosome 4"/>
</dbReference>
<accession>A0A2P6QUR4</accession>
<dbReference type="AlphaFoldDB" id="A0A2P6QUR4"/>
<feature type="region of interest" description="Disordered" evidence="1">
    <location>
        <begin position="32"/>
        <end position="69"/>
    </location>
</feature>
<proteinExistence type="predicted"/>
<organism evidence="2 3">
    <name type="scientific">Rosa chinensis</name>
    <name type="common">China rose</name>
    <dbReference type="NCBI Taxonomy" id="74649"/>
    <lineage>
        <taxon>Eukaryota</taxon>
        <taxon>Viridiplantae</taxon>
        <taxon>Streptophyta</taxon>
        <taxon>Embryophyta</taxon>
        <taxon>Tracheophyta</taxon>
        <taxon>Spermatophyta</taxon>
        <taxon>Magnoliopsida</taxon>
        <taxon>eudicotyledons</taxon>
        <taxon>Gunneridae</taxon>
        <taxon>Pentapetalae</taxon>
        <taxon>rosids</taxon>
        <taxon>fabids</taxon>
        <taxon>Rosales</taxon>
        <taxon>Rosaceae</taxon>
        <taxon>Rosoideae</taxon>
        <taxon>Rosoideae incertae sedis</taxon>
        <taxon>Rosa</taxon>
    </lineage>
</organism>
<name>A0A2P6QUR4_ROSCH</name>
<keyword evidence="3" id="KW-1185">Reference proteome</keyword>
<evidence type="ECO:0000313" key="2">
    <source>
        <dbReference type="EMBL" id="PRQ37889.1"/>
    </source>
</evidence>
<protein>
    <submittedName>
        <fullName evidence="2">Uncharacterized protein</fullName>
    </submittedName>
</protein>
<evidence type="ECO:0000256" key="1">
    <source>
        <dbReference type="SAM" id="MobiDB-lite"/>
    </source>
</evidence>
<gene>
    <name evidence="2" type="ORF">RchiOBHm_Chr4g0407671</name>
</gene>
<dbReference type="EMBL" id="PDCK01000042">
    <property type="protein sequence ID" value="PRQ37889.1"/>
    <property type="molecule type" value="Genomic_DNA"/>
</dbReference>
<reference evidence="2 3" key="1">
    <citation type="journal article" date="2018" name="Nat. Genet.">
        <title>The Rosa genome provides new insights in the design of modern roses.</title>
        <authorList>
            <person name="Bendahmane M."/>
        </authorList>
    </citation>
    <scope>NUCLEOTIDE SEQUENCE [LARGE SCALE GENOMIC DNA]</scope>
    <source>
        <strain evidence="3">cv. Old Blush</strain>
    </source>
</reference>
<dbReference type="Gramene" id="PRQ37889">
    <property type="protein sequence ID" value="PRQ37889"/>
    <property type="gene ID" value="RchiOBHm_Chr4g0407671"/>
</dbReference>
<sequence>MSPWYSYCSSRGGMPFLHSTLFNNYLALFQSKSSKPSNSTNTQIRKLVRDPPIPRVTNLEEDDMPERRPPPWPVRFAQLSKLKQCSVVVISLFKQMGLVGIGHDASALTKGF</sequence>
<evidence type="ECO:0000313" key="3">
    <source>
        <dbReference type="Proteomes" id="UP000238479"/>
    </source>
</evidence>
<comment type="caution">
    <text evidence="2">The sequence shown here is derived from an EMBL/GenBank/DDBJ whole genome shotgun (WGS) entry which is preliminary data.</text>
</comment>
<feature type="compositionally biased region" description="Low complexity" evidence="1">
    <location>
        <begin position="32"/>
        <end position="43"/>
    </location>
</feature>